<protein>
    <submittedName>
        <fullName evidence="1">Uncharacterized protein</fullName>
    </submittedName>
</protein>
<accession>A0A0C2XBQ5</accession>
<sequence>MAAFLHFLLSRAVCHVLVSGSVYLVYLLVPLDVFLEYTYVVTISLHHAILRTEPSIDHPSLLIFSVRTSKFFSSQEELRVISNDALTCFWRIPDELSEDIRRLSN</sequence>
<reference evidence="1 2" key="1">
    <citation type="submission" date="2014-04" db="EMBL/GenBank/DDBJ databases">
        <authorList>
            <consortium name="DOE Joint Genome Institute"/>
            <person name="Kuo A."/>
            <person name="Gay G."/>
            <person name="Dore J."/>
            <person name="Kohler A."/>
            <person name="Nagy L.G."/>
            <person name="Floudas D."/>
            <person name="Copeland A."/>
            <person name="Barry K.W."/>
            <person name="Cichocki N."/>
            <person name="Veneault-Fourrey C."/>
            <person name="LaButti K."/>
            <person name="Lindquist E.A."/>
            <person name="Lipzen A."/>
            <person name="Lundell T."/>
            <person name="Morin E."/>
            <person name="Murat C."/>
            <person name="Sun H."/>
            <person name="Tunlid A."/>
            <person name="Henrissat B."/>
            <person name="Grigoriev I.V."/>
            <person name="Hibbett D.S."/>
            <person name="Martin F."/>
            <person name="Nordberg H.P."/>
            <person name="Cantor M.N."/>
            <person name="Hua S.X."/>
        </authorList>
    </citation>
    <scope>NUCLEOTIDE SEQUENCE [LARGE SCALE GENOMIC DNA]</scope>
    <source>
        <strain evidence="2">h7</strain>
    </source>
</reference>
<dbReference type="HOGENOM" id="CLU_2236927_0_0_1"/>
<evidence type="ECO:0000313" key="2">
    <source>
        <dbReference type="Proteomes" id="UP000053424"/>
    </source>
</evidence>
<organism evidence="1 2">
    <name type="scientific">Hebeloma cylindrosporum</name>
    <dbReference type="NCBI Taxonomy" id="76867"/>
    <lineage>
        <taxon>Eukaryota</taxon>
        <taxon>Fungi</taxon>
        <taxon>Dikarya</taxon>
        <taxon>Basidiomycota</taxon>
        <taxon>Agaricomycotina</taxon>
        <taxon>Agaricomycetes</taxon>
        <taxon>Agaricomycetidae</taxon>
        <taxon>Agaricales</taxon>
        <taxon>Agaricineae</taxon>
        <taxon>Hymenogastraceae</taxon>
        <taxon>Hebeloma</taxon>
    </lineage>
</organism>
<name>A0A0C2XBQ5_HEBCY</name>
<reference evidence="2" key="2">
    <citation type="submission" date="2015-01" db="EMBL/GenBank/DDBJ databases">
        <title>Evolutionary Origins and Diversification of the Mycorrhizal Mutualists.</title>
        <authorList>
            <consortium name="DOE Joint Genome Institute"/>
            <consortium name="Mycorrhizal Genomics Consortium"/>
            <person name="Kohler A."/>
            <person name="Kuo A."/>
            <person name="Nagy L.G."/>
            <person name="Floudas D."/>
            <person name="Copeland A."/>
            <person name="Barry K.W."/>
            <person name="Cichocki N."/>
            <person name="Veneault-Fourrey C."/>
            <person name="LaButti K."/>
            <person name="Lindquist E.A."/>
            <person name="Lipzen A."/>
            <person name="Lundell T."/>
            <person name="Morin E."/>
            <person name="Murat C."/>
            <person name="Riley R."/>
            <person name="Ohm R."/>
            <person name="Sun H."/>
            <person name="Tunlid A."/>
            <person name="Henrissat B."/>
            <person name="Grigoriev I.V."/>
            <person name="Hibbett D.S."/>
            <person name="Martin F."/>
        </authorList>
    </citation>
    <scope>NUCLEOTIDE SEQUENCE [LARGE SCALE GENOMIC DNA]</scope>
    <source>
        <strain evidence="2">h7</strain>
    </source>
</reference>
<keyword evidence="2" id="KW-1185">Reference proteome</keyword>
<dbReference type="AlphaFoldDB" id="A0A0C2XBQ5"/>
<dbReference type="Proteomes" id="UP000053424">
    <property type="component" value="Unassembled WGS sequence"/>
</dbReference>
<gene>
    <name evidence="1" type="ORF">M413DRAFT_449770</name>
</gene>
<dbReference type="EMBL" id="KN831821">
    <property type="protein sequence ID" value="KIM35383.1"/>
    <property type="molecule type" value="Genomic_DNA"/>
</dbReference>
<proteinExistence type="predicted"/>
<evidence type="ECO:0000313" key="1">
    <source>
        <dbReference type="EMBL" id="KIM35383.1"/>
    </source>
</evidence>